<dbReference type="Proteomes" id="UP001497600">
    <property type="component" value="Chromosome A"/>
</dbReference>
<accession>A0ABP0E860</accession>
<keyword evidence="3" id="KW-1185">Reference proteome</keyword>
<proteinExistence type="predicted"/>
<feature type="compositionally biased region" description="Polar residues" evidence="1">
    <location>
        <begin position="45"/>
        <end position="70"/>
    </location>
</feature>
<feature type="region of interest" description="Disordered" evidence="1">
    <location>
        <begin position="1"/>
        <end position="140"/>
    </location>
</feature>
<sequence>MGSAASKPAGRTLGSAVKSETKVKLASPKGKVNTLPSKELKEKFATSQNKDTSFVESDSFRGQASTTTFNPAHLKKKLKKKEQQQTTVMPEGKDGFDPQGPPSPSSSSQMNDGPNSSFADSVMRLGAQIQSHSTNPNLNPEFAALKQLSNRRRLYLQGEQEEERATGSGSGSSSGSGSRTMIHPRTLAGLLNDLNDSRISRPRLLEDYQLQSDEFLDHLQARFKLATTMLVEKEKPRDGEVMVQNRAPSSGGVGSEPSASPKVDENGQLREIDPEKMQRLKSRLGLDEEVSPEERDIKRR</sequence>
<feature type="region of interest" description="Disordered" evidence="1">
    <location>
        <begin position="232"/>
        <end position="300"/>
    </location>
</feature>
<evidence type="ECO:0008006" key="4">
    <source>
        <dbReference type="Google" id="ProtNLM"/>
    </source>
</evidence>
<evidence type="ECO:0000313" key="2">
    <source>
        <dbReference type="EMBL" id="CAK7893663.1"/>
    </source>
</evidence>
<reference evidence="2 3" key="1">
    <citation type="submission" date="2024-01" db="EMBL/GenBank/DDBJ databases">
        <authorList>
            <consortium name="Genoscope - CEA"/>
            <person name="William W."/>
        </authorList>
    </citation>
    <scope>NUCLEOTIDE SEQUENCE [LARGE SCALE GENOMIC DNA]</scope>
    <source>
        <strain evidence="2 3">29B2s-10</strain>
    </source>
</reference>
<organism evidence="2 3">
    <name type="scientific">[Candida] anglica</name>
    <dbReference type="NCBI Taxonomy" id="148631"/>
    <lineage>
        <taxon>Eukaryota</taxon>
        <taxon>Fungi</taxon>
        <taxon>Dikarya</taxon>
        <taxon>Ascomycota</taxon>
        <taxon>Saccharomycotina</taxon>
        <taxon>Pichiomycetes</taxon>
        <taxon>Debaryomycetaceae</taxon>
        <taxon>Kurtzmaniella</taxon>
    </lineage>
</organism>
<feature type="compositionally biased region" description="Basic and acidic residues" evidence="1">
    <location>
        <begin position="262"/>
        <end position="278"/>
    </location>
</feature>
<name>A0ABP0E860_9ASCO</name>
<protein>
    <recommendedName>
        <fullName evidence="4">Ribosome biogenesis protein SLX9</fullName>
    </recommendedName>
</protein>
<feature type="compositionally biased region" description="Polar residues" evidence="1">
    <location>
        <begin position="109"/>
        <end position="119"/>
    </location>
</feature>
<gene>
    <name evidence="2" type="ORF">CAAN4_A08328</name>
</gene>
<evidence type="ECO:0000256" key="1">
    <source>
        <dbReference type="SAM" id="MobiDB-lite"/>
    </source>
</evidence>
<dbReference type="EMBL" id="OZ004253">
    <property type="protein sequence ID" value="CAK7893663.1"/>
    <property type="molecule type" value="Genomic_DNA"/>
</dbReference>
<evidence type="ECO:0000313" key="3">
    <source>
        <dbReference type="Proteomes" id="UP001497600"/>
    </source>
</evidence>
<feature type="compositionally biased region" description="Polar residues" evidence="1">
    <location>
        <begin position="128"/>
        <end position="138"/>
    </location>
</feature>
<feature type="region of interest" description="Disordered" evidence="1">
    <location>
        <begin position="153"/>
        <end position="184"/>
    </location>
</feature>